<evidence type="ECO:0000313" key="2">
    <source>
        <dbReference type="EMBL" id="PON54536.1"/>
    </source>
</evidence>
<evidence type="ECO:0000256" key="1">
    <source>
        <dbReference type="SAM" id="MobiDB-lite"/>
    </source>
</evidence>
<protein>
    <submittedName>
        <fullName evidence="2">Uncharacterized protein</fullName>
    </submittedName>
</protein>
<dbReference type="EMBL" id="JXTC01000431">
    <property type="protein sequence ID" value="PON54536.1"/>
    <property type="molecule type" value="Genomic_DNA"/>
</dbReference>
<dbReference type="InParanoid" id="A0A2P5C0J4"/>
<comment type="caution">
    <text evidence="2">The sequence shown here is derived from an EMBL/GenBank/DDBJ whole genome shotgun (WGS) entry which is preliminary data.</text>
</comment>
<proteinExistence type="predicted"/>
<dbReference type="AlphaFoldDB" id="A0A2P5C0J4"/>
<evidence type="ECO:0000313" key="3">
    <source>
        <dbReference type="Proteomes" id="UP000237000"/>
    </source>
</evidence>
<keyword evidence="3" id="KW-1185">Reference proteome</keyword>
<dbReference type="OrthoDB" id="10455430at2759"/>
<sequence length="122" mass="12951">MRQGLEEAPDERGRLGLGEGAADDAVVEGGGLAELENDGEKVVVLDDVEDLENVGVRGQKSHDLRLLVETSSVGGIGEDPFVDDLTGDEVGQDWAESSDDGSEAAAPNFFEQLVCVFECFTH</sequence>
<reference evidence="3" key="1">
    <citation type="submission" date="2016-06" db="EMBL/GenBank/DDBJ databases">
        <title>Parallel loss of symbiosis genes in relatives of nitrogen-fixing non-legume Parasponia.</title>
        <authorList>
            <person name="Van Velzen R."/>
            <person name="Holmer R."/>
            <person name="Bu F."/>
            <person name="Rutten L."/>
            <person name="Van Zeijl A."/>
            <person name="Liu W."/>
            <person name="Santuari L."/>
            <person name="Cao Q."/>
            <person name="Sharma T."/>
            <person name="Shen D."/>
            <person name="Roswanjaya Y."/>
            <person name="Wardhani T."/>
            <person name="Kalhor M.S."/>
            <person name="Jansen J."/>
            <person name="Van den Hoogen J."/>
            <person name="Gungor B."/>
            <person name="Hartog M."/>
            <person name="Hontelez J."/>
            <person name="Verver J."/>
            <person name="Yang W.-C."/>
            <person name="Schijlen E."/>
            <person name="Repin R."/>
            <person name="Schilthuizen M."/>
            <person name="Schranz E."/>
            <person name="Heidstra R."/>
            <person name="Miyata K."/>
            <person name="Fedorova E."/>
            <person name="Kohlen W."/>
            <person name="Bisseling T."/>
            <person name="Smit S."/>
            <person name="Geurts R."/>
        </authorList>
    </citation>
    <scope>NUCLEOTIDE SEQUENCE [LARGE SCALE GENOMIC DNA]</scope>
    <source>
        <strain evidence="3">cv. RG33-2</strain>
    </source>
</reference>
<accession>A0A2P5C0J4</accession>
<feature type="region of interest" description="Disordered" evidence="1">
    <location>
        <begin position="1"/>
        <end position="20"/>
    </location>
</feature>
<gene>
    <name evidence="2" type="ORF">TorRG33x02_302410</name>
</gene>
<name>A0A2P5C0J4_TREOI</name>
<organism evidence="2 3">
    <name type="scientific">Trema orientale</name>
    <name type="common">Charcoal tree</name>
    <name type="synonym">Celtis orientalis</name>
    <dbReference type="NCBI Taxonomy" id="63057"/>
    <lineage>
        <taxon>Eukaryota</taxon>
        <taxon>Viridiplantae</taxon>
        <taxon>Streptophyta</taxon>
        <taxon>Embryophyta</taxon>
        <taxon>Tracheophyta</taxon>
        <taxon>Spermatophyta</taxon>
        <taxon>Magnoliopsida</taxon>
        <taxon>eudicotyledons</taxon>
        <taxon>Gunneridae</taxon>
        <taxon>Pentapetalae</taxon>
        <taxon>rosids</taxon>
        <taxon>fabids</taxon>
        <taxon>Rosales</taxon>
        <taxon>Cannabaceae</taxon>
        <taxon>Trema</taxon>
    </lineage>
</organism>
<dbReference type="Proteomes" id="UP000237000">
    <property type="component" value="Unassembled WGS sequence"/>
</dbReference>